<accession>A0A7M2Z0D3</accession>
<dbReference type="EMBL" id="QQZY01000002">
    <property type="protein sequence ID" value="RDI75474.1"/>
    <property type="molecule type" value="Genomic_DNA"/>
</dbReference>
<dbReference type="RefSeq" id="WP_114795672.1">
    <property type="nucleotide sequence ID" value="NZ_QQZY01000002.1"/>
</dbReference>
<keyword evidence="2" id="KW-1185">Reference proteome</keyword>
<gene>
    <name evidence="1" type="ORF">Gocc_1272</name>
</gene>
<proteinExistence type="predicted"/>
<reference evidence="1 2" key="1">
    <citation type="submission" date="2018-07" db="EMBL/GenBank/DDBJ databases">
        <title>High-quality-draft genome sequence of Gaiella occulta.</title>
        <authorList>
            <person name="Severino R."/>
            <person name="Froufe H.J.C."/>
            <person name="Rainey F.A."/>
            <person name="Barroso C."/>
            <person name="Albuquerque L."/>
            <person name="Lobo-Da-Cunha A."/>
            <person name="Da Costa M.S."/>
            <person name="Egas C."/>
        </authorList>
    </citation>
    <scope>NUCLEOTIDE SEQUENCE [LARGE SCALE GENOMIC DNA]</scope>
    <source>
        <strain evidence="1 2">F2-233</strain>
    </source>
</reference>
<dbReference type="Proteomes" id="UP000254134">
    <property type="component" value="Unassembled WGS sequence"/>
</dbReference>
<reference evidence="2" key="2">
    <citation type="journal article" date="2019" name="MicrobiologyOpen">
        <title>High-quality draft genome sequence of Gaiella occulta isolated from a 150 meter deep mineral water borehole and comparison with the genome sequences of other deep-branching lineages of the phylum Actinobacteria.</title>
        <authorList>
            <person name="Severino R."/>
            <person name="Froufe H.J.C."/>
            <person name="Barroso C."/>
            <person name="Albuquerque L."/>
            <person name="Lobo-da-Cunha A."/>
            <person name="da Costa M.S."/>
            <person name="Egas C."/>
        </authorList>
    </citation>
    <scope>NUCLEOTIDE SEQUENCE [LARGE SCALE GENOMIC DNA]</scope>
    <source>
        <strain evidence="2">F2-233</strain>
    </source>
</reference>
<protein>
    <submittedName>
        <fullName evidence="1">Uncharacterized protein</fullName>
    </submittedName>
</protein>
<comment type="caution">
    <text evidence="1">The sequence shown here is derived from an EMBL/GenBank/DDBJ whole genome shotgun (WGS) entry which is preliminary data.</text>
</comment>
<name>A0A7M2Z0D3_9ACTN</name>
<sequence length="68" mass="7607">MEEARKVIERLERIEALDRATADPAELLAEVRGLLHDAEAWVRVEGGDEAEDAVERLRRALAREAVAV</sequence>
<dbReference type="AlphaFoldDB" id="A0A7M2Z0D3"/>
<evidence type="ECO:0000313" key="2">
    <source>
        <dbReference type="Proteomes" id="UP000254134"/>
    </source>
</evidence>
<evidence type="ECO:0000313" key="1">
    <source>
        <dbReference type="EMBL" id="RDI75474.1"/>
    </source>
</evidence>
<organism evidence="1 2">
    <name type="scientific">Gaiella occulta</name>
    <dbReference type="NCBI Taxonomy" id="1002870"/>
    <lineage>
        <taxon>Bacteria</taxon>
        <taxon>Bacillati</taxon>
        <taxon>Actinomycetota</taxon>
        <taxon>Thermoleophilia</taxon>
        <taxon>Gaiellales</taxon>
        <taxon>Gaiellaceae</taxon>
        <taxon>Gaiella</taxon>
    </lineage>
</organism>